<dbReference type="STRING" id="1458275.AZ34_07970"/>
<evidence type="ECO:0000256" key="13">
    <source>
        <dbReference type="ARBA" id="ARBA00023211"/>
    </source>
</evidence>
<evidence type="ECO:0000256" key="14">
    <source>
        <dbReference type="HAMAP-Rule" id="MF_00052"/>
    </source>
</evidence>
<evidence type="ECO:0000256" key="12">
    <source>
        <dbReference type="ARBA" id="ARBA00022801"/>
    </source>
</evidence>
<keyword evidence="13 14" id="KW-0464">Manganese</keyword>
<dbReference type="Pfam" id="PF01351">
    <property type="entry name" value="RNase_HII"/>
    <property type="match status" value="1"/>
</dbReference>
<dbReference type="InterPro" id="IPR022898">
    <property type="entry name" value="RNase_HII"/>
</dbReference>
<dbReference type="GO" id="GO:0032299">
    <property type="term" value="C:ribonuclease H2 complex"/>
    <property type="evidence" value="ECO:0007669"/>
    <property type="project" value="TreeGrafter"/>
</dbReference>
<dbReference type="Proteomes" id="UP000023268">
    <property type="component" value="Unassembled WGS sequence"/>
</dbReference>
<dbReference type="OrthoDB" id="9803420at2"/>
<keyword evidence="11 14" id="KW-0255">Endonuclease</keyword>
<evidence type="ECO:0000256" key="16">
    <source>
        <dbReference type="RuleBase" id="RU003515"/>
    </source>
</evidence>
<reference evidence="18 19" key="1">
    <citation type="submission" date="2014-02" db="EMBL/GenBank/DDBJ databases">
        <title>Draft Genome of Hylemonella gracilis isolated from the Niagara River.</title>
        <authorList>
            <person name="Pawlowski D.R."/>
            <person name="Koudelka G.B."/>
        </authorList>
    </citation>
    <scope>NUCLEOTIDE SEQUENCE [LARGE SCALE GENOMIC DNA]</scope>
    <source>
        <strain evidence="18 19">Niagara R</strain>
    </source>
</reference>
<dbReference type="FunFam" id="3.30.420.10:FF:000006">
    <property type="entry name" value="Ribonuclease HII"/>
    <property type="match status" value="1"/>
</dbReference>
<keyword evidence="9 14" id="KW-0540">Nuclease</keyword>
<dbReference type="NCBIfam" id="NF000594">
    <property type="entry name" value="PRK00015.1-1"/>
    <property type="match status" value="1"/>
</dbReference>
<dbReference type="GO" id="GO:0003723">
    <property type="term" value="F:RNA binding"/>
    <property type="evidence" value="ECO:0007669"/>
    <property type="project" value="UniProtKB-UniRule"/>
</dbReference>
<dbReference type="PANTHER" id="PTHR10954:SF18">
    <property type="entry name" value="RIBONUCLEASE HII"/>
    <property type="match status" value="1"/>
</dbReference>
<evidence type="ECO:0000313" key="18">
    <source>
        <dbReference type="EMBL" id="EYC51017.1"/>
    </source>
</evidence>
<dbReference type="InterPro" id="IPR024567">
    <property type="entry name" value="RNase_HII/HIII_dom"/>
</dbReference>
<dbReference type="GO" id="GO:0004523">
    <property type="term" value="F:RNA-DNA hybrid ribonuclease activity"/>
    <property type="evidence" value="ECO:0007669"/>
    <property type="project" value="UniProtKB-UniRule"/>
</dbReference>
<dbReference type="SUPFAM" id="SSF53098">
    <property type="entry name" value="Ribonuclease H-like"/>
    <property type="match status" value="1"/>
</dbReference>
<dbReference type="AlphaFoldDB" id="A0A016XHJ3"/>
<dbReference type="PROSITE" id="PS51975">
    <property type="entry name" value="RNASE_H_2"/>
    <property type="match status" value="1"/>
</dbReference>
<dbReference type="GO" id="GO:0030145">
    <property type="term" value="F:manganese ion binding"/>
    <property type="evidence" value="ECO:0007669"/>
    <property type="project" value="UniProtKB-UniRule"/>
</dbReference>
<name>A0A016XHJ3_9BURK</name>
<comment type="caution">
    <text evidence="18">The sequence shown here is derived from an EMBL/GenBank/DDBJ whole genome shotgun (WGS) entry which is preliminary data.</text>
</comment>
<comment type="function">
    <text evidence="3 14 16">Endonuclease that specifically degrades the RNA of RNA-DNA hybrids.</text>
</comment>
<keyword evidence="12 14" id="KW-0378">Hydrolase</keyword>
<feature type="binding site" evidence="14 15">
    <location>
        <position position="35"/>
    </location>
    <ligand>
        <name>a divalent metal cation</name>
        <dbReference type="ChEBI" id="CHEBI:60240"/>
    </ligand>
</feature>
<comment type="cofactor">
    <cofactor evidence="2">
        <name>Mg(2+)</name>
        <dbReference type="ChEBI" id="CHEBI:18420"/>
    </cofactor>
</comment>
<evidence type="ECO:0000256" key="15">
    <source>
        <dbReference type="PROSITE-ProRule" id="PRU01319"/>
    </source>
</evidence>
<keyword evidence="10 14" id="KW-0479">Metal-binding</keyword>
<proteinExistence type="inferred from homology"/>
<gene>
    <name evidence="14" type="primary">rnhB</name>
    <name evidence="18" type="ORF">AZ34_07970</name>
</gene>
<evidence type="ECO:0000256" key="10">
    <source>
        <dbReference type="ARBA" id="ARBA00022723"/>
    </source>
</evidence>
<sequence length="218" mass="23464">MRSPRSSRLDRTQAAQAAQTRLMWDTPGLLAGVDEAGRGPLAGPVVAAAVILDELNPIEGLADSKKLTSARRERLYDEIRAKALCCVVAEASVEEIDAMNILQATLLAMRRAVEGLRLKPAKVLVDGNQLPRLSVLAESVVKGDALVPAISAASILAKVHRDRWCLDYDREFPQYGFAAHKGYGTEVHLAALRAHGACPQHRRSFAPVAQVMHAGSAS</sequence>
<dbReference type="NCBIfam" id="NF000595">
    <property type="entry name" value="PRK00015.1-3"/>
    <property type="match status" value="1"/>
</dbReference>
<comment type="similarity">
    <text evidence="5 14 16">Belongs to the RNase HII family.</text>
</comment>
<accession>A0A016XHJ3</accession>
<dbReference type="GO" id="GO:0005737">
    <property type="term" value="C:cytoplasm"/>
    <property type="evidence" value="ECO:0007669"/>
    <property type="project" value="UniProtKB-SubCell"/>
</dbReference>
<dbReference type="HAMAP" id="MF_00052_B">
    <property type="entry name" value="RNase_HII_B"/>
    <property type="match status" value="1"/>
</dbReference>
<feature type="domain" description="RNase H type-2" evidence="17">
    <location>
        <begin position="28"/>
        <end position="217"/>
    </location>
</feature>
<dbReference type="PANTHER" id="PTHR10954">
    <property type="entry name" value="RIBONUCLEASE H2 SUBUNIT A"/>
    <property type="match status" value="1"/>
</dbReference>
<dbReference type="EMBL" id="JEMG01000001">
    <property type="protein sequence ID" value="EYC51017.1"/>
    <property type="molecule type" value="Genomic_DNA"/>
</dbReference>
<comment type="catalytic activity">
    <reaction evidence="1 14 15 16">
        <text>Endonucleolytic cleavage to 5'-phosphomonoester.</text>
        <dbReference type="EC" id="3.1.26.4"/>
    </reaction>
</comment>
<dbReference type="InterPro" id="IPR036397">
    <property type="entry name" value="RNaseH_sf"/>
</dbReference>
<evidence type="ECO:0000256" key="8">
    <source>
        <dbReference type="ARBA" id="ARBA00022490"/>
    </source>
</evidence>
<evidence type="ECO:0000256" key="7">
    <source>
        <dbReference type="ARBA" id="ARBA00019179"/>
    </source>
</evidence>
<dbReference type="InterPro" id="IPR001352">
    <property type="entry name" value="RNase_HII/HIII"/>
</dbReference>
<feature type="binding site" evidence="14 15">
    <location>
        <position position="126"/>
    </location>
    <ligand>
        <name>a divalent metal cation</name>
        <dbReference type="ChEBI" id="CHEBI:60240"/>
    </ligand>
</feature>
<dbReference type="InterPro" id="IPR012337">
    <property type="entry name" value="RNaseH-like_sf"/>
</dbReference>
<evidence type="ECO:0000256" key="4">
    <source>
        <dbReference type="ARBA" id="ARBA00004496"/>
    </source>
</evidence>
<dbReference type="GO" id="GO:0006298">
    <property type="term" value="P:mismatch repair"/>
    <property type="evidence" value="ECO:0007669"/>
    <property type="project" value="TreeGrafter"/>
</dbReference>
<evidence type="ECO:0000256" key="1">
    <source>
        <dbReference type="ARBA" id="ARBA00000077"/>
    </source>
</evidence>
<evidence type="ECO:0000313" key="19">
    <source>
        <dbReference type="Proteomes" id="UP000023268"/>
    </source>
</evidence>
<keyword evidence="8 14" id="KW-0963">Cytoplasm</keyword>
<evidence type="ECO:0000259" key="17">
    <source>
        <dbReference type="PROSITE" id="PS51975"/>
    </source>
</evidence>
<evidence type="ECO:0000256" key="6">
    <source>
        <dbReference type="ARBA" id="ARBA00012180"/>
    </source>
</evidence>
<evidence type="ECO:0000256" key="11">
    <source>
        <dbReference type="ARBA" id="ARBA00022759"/>
    </source>
</evidence>
<organism evidence="18 19">
    <name type="scientific">Hylemonella gracilis str. Niagara R</name>
    <dbReference type="NCBI Taxonomy" id="1458275"/>
    <lineage>
        <taxon>Bacteria</taxon>
        <taxon>Pseudomonadati</taxon>
        <taxon>Pseudomonadota</taxon>
        <taxon>Betaproteobacteria</taxon>
        <taxon>Burkholderiales</taxon>
        <taxon>Comamonadaceae</taxon>
        <taxon>Hylemonella</taxon>
    </lineage>
</organism>
<dbReference type="eggNOG" id="COG0164">
    <property type="taxonomic scope" value="Bacteria"/>
</dbReference>
<comment type="cofactor">
    <cofactor evidence="14 15">
        <name>Mn(2+)</name>
        <dbReference type="ChEBI" id="CHEBI:29035"/>
    </cofactor>
    <cofactor evidence="14 15">
        <name>Mg(2+)</name>
        <dbReference type="ChEBI" id="CHEBI:18420"/>
    </cofactor>
    <text evidence="14 15">Manganese or magnesium. Binds 1 divalent metal ion per monomer in the absence of substrate. May bind a second metal ion after substrate binding.</text>
</comment>
<dbReference type="CDD" id="cd07182">
    <property type="entry name" value="RNase_HII_bacteria_HII_like"/>
    <property type="match status" value="1"/>
</dbReference>
<evidence type="ECO:0000256" key="3">
    <source>
        <dbReference type="ARBA" id="ARBA00004065"/>
    </source>
</evidence>
<evidence type="ECO:0000256" key="5">
    <source>
        <dbReference type="ARBA" id="ARBA00007383"/>
    </source>
</evidence>
<dbReference type="GO" id="GO:0043137">
    <property type="term" value="P:DNA replication, removal of RNA primer"/>
    <property type="evidence" value="ECO:0007669"/>
    <property type="project" value="TreeGrafter"/>
</dbReference>
<evidence type="ECO:0000256" key="9">
    <source>
        <dbReference type="ARBA" id="ARBA00022722"/>
    </source>
</evidence>
<evidence type="ECO:0000256" key="2">
    <source>
        <dbReference type="ARBA" id="ARBA00001946"/>
    </source>
</evidence>
<feature type="binding site" evidence="14 15">
    <location>
        <position position="34"/>
    </location>
    <ligand>
        <name>a divalent metal cation</name>
        <dbReference type="ChEBI" id="CHEBI:60240"/>
    </ligand>
</feature>
<dbReference type="NCBIfam" id="NF000596">
    <property type="entry name" value="PRK00015.1-4"/>
    <property type="match status" value="1"/>
</dbReference>
<protein>
    <recommendedName>
        <fullName evidence="7 14">Ribonuclease HII</fullName>
        <shortName evidence="14">RNase HII</shortName>
        <ecNumber evidence="6 14">3.1.26.4</ecNumber>
    </recommendedName>
</protein>
<dbReference type="EC" id="3.1.26.4" evidence="6 14"/>
<dbReference type="Gene3D" id="3.30.420.10">
    <property type="entry name" value="Ribonuclease H-like superfamily/Ribonuclease H"/>
    <property type="match status" value="1"/>
</dbReference>
<comment type="subcellular location">
    <subcellularLocation>
        <location evidence="4 14">Cytoplasm</location>
    </subcellularLocation>
</comment>